<evidence type="ECO:0000313" key="2">
    <source>
        <dbReference type="Proteomes" id="UP000239665"/>
    </source>
</evidence>
<geneLocation type="plasmid" evidence="2">
    <name>pp5</name>
</geneLocation>
<reference evidence="1 2" key="1">
    <citation type="submission" date="2017-11" db="EMBL/GenBank/DDBJ databases">
        <authorList>
            <person name="Blom J."/>
        </authorList>
    </citation>
    <scope>NUCLEOTIDE SEQUENCE [LARGE SCALE GENOMIC DNA]</scope>
    <source>
        <strain evidence="1 2">CFBP3846</strain>
        <plasmid evidence="2">pp5</plasmid>
    </source>
</reference>
<gene>
    <name evidence="1" type="ORF">CFBP3846_P500033</name>
</gene>
<keyword evidence="1" id="KW-0614">Plasmid</keyword>
<name>A0ABY1UG91_PSESX</name>
<dbReference type="EMBL" id="LT963407">
    <property type="protein sequence ID" value="SOS30976.1"/>
    <property type="molecule type" value="Genomic_DNA"/>
</dbReference>
<dbReference type="Proteomes" id="UP000239665">
    <property type="component" value="Plasmid PP5"/>
</dbReference>
<evidence type="ECO:0000313" key="1">
    <source>
        <dbReference type="EMBL" id="SOS30976.1"/>
    </source>
</evidence>
<keyword evidence="2" id="KW-1185">Reference proteome</keyword>
<proteinExistence type="predicted"/>
<sequence>MYCFRNNLLIACGFKCFTRPLNFVQNLLSLCVPNVSGRLSITCSGSRLKTRVLAISALFGSD</sequence>
<protein>
    <recommendedName>
        <fullName evidence="3">Secreted protein</fullName>
    </recommendedName>
</protein>
<evidence type="ECO:0008006" key="3">
    <source>
        <dbReference type="Google" id="ProtNLM"/>
    </source>
</evidence>
<organism evidence="1 2">
    <name type="scientific">Pseudomonas syringae pv. avii</name>
    <dbReference type="NCBI Taxonomy" id="663959"/>
    <lineage>
        <taxon>Bacteria</taxon>
        <taxon>Pseudomonadati</taxon>
        <taxon>Pseudomonadota</taxon>
        <taxon>Gammaproteobacteria</taxon>
        <taxon>Pseudomonadales</taxon>
        <taxon>Pseudomonadaceae</taxon>
        <taxon>Pseudomonas</taxon>
        <taxon>Pseudomonas syringae</taxon>
    </lineage>
</organism>
<accession>A0ABY1UG91</accession>